<protein>
    <submittedName>
        <fullName evidence="1">Protein deglycase DJ-1zDJ-1</fullName>
        <ecNumber evidence="1">3.5.1.124</ecNumber>
    </submittedName>
</protein>
<dbReference type="EC" id="3.5.1.124" evidence="1"/>
<evidence type="ECO:0000313" key="1">
    <source>
        <dbReference type="EMBL" id="KAJ1677918.1"/>
    </source>
</evidence>
<accession>A0ACC1HS20</accession>
<sequence length="198" mass="21086">MSPQKKIAFLITHGSEEMEAVITIDVLRRGGLHVDVVGVQTGGESVVRCSRGVKIQPDFVLNVANPGQDINPNKYDAVVLPGGQPGSDTFASDEQVLTILNTFFDAGKVVAAICAAPLALKAARLYEKRSLSITSYPATKSKLEDSFDYNDLDNVVVDGNLVTSKGPGTAVFFALKLVEILHSGEKAKEVKDALALPC</sequence>
<organism evidence="1 2">
    <name type="scientific">Spiromyces aspiralis</name>
    <dbReference type="NCBI Taxonomy" id="68401"/>
    <lineage>
        <taxon>Eukaryota</taxon>
        <taxon>Fungi</taxon>
        <taxon>Fungi incertae sedis</taxon>
        <taxon>Zoopagomycota</taxon>
        <taxon>Kickxellomycotina</taxon>
        <taxon>Kickxellomycetes</taxon>
        <taxon>Kickxellales</taxon>
        <taxon>Kickxellaceae</taxon>
        <taxon>Spiromyces</taxon>
    </lineage>
</organism>
<name>A0ACC1HS20_9FUNG</name>
<keyword evidence="2" id="KW-1185">Reference proteome</keyword>
<dbReference type="Proteomes" id="UP001145114">
    <property type="component" value="Unassembled WGS sequence"/>
</dbReference>
<evidence type="ECO:0000313" key="2">
    <source>
        <dbReference type="Proteomes" id="UP001145114"/>
    </source>
</evidence>
<gene>
    <name evidence="1" type="primary">PARK7</name>
    <name evidence="1" type="ORF">EV182_005172</name>
</gene>
<reference evidence="1" key="1">
    <citation type="submission" date="2022-06" db="EMBL/GenBank/DDBJ databases">
        <title>Phylogenomic reconstructions and comparative analyses of Kickxellomycotina fungi.</title>
        <authorList>
            <person name="Reynolds N.K."/>
            <person name="Stajich J.E."/>
            <person name="Barry K."/>
            <person name="Grigoriev I.V."/>
            <person name="Crous P."/>
            <person name="Smith M.E."/>
        </authorList>
    </citation>
    <scope>NUCLEOTIDE SEQUENCE</scope>
    <source>
        <strain evidence="1">RSA 2271</strain>
    </source>
</reference>
<proteinExistence type="predicted"/>
<keyword evidence="1" id="KW-0378">Hydrolase</keyword>
<comment type="caution">
    <text evidence="1">The sequence shown here is derived from an EMBL/GenBank/DDBJ whole genome shotgun (WGS) entry which is preliminary data.</text>
</comment>
<dbReference type="EMBL" id="JAMZIH010001769">
    <property type="protein sequence ID" value="KAJ1677918.1"/>
    <property type="molecule type" value="Genomic_DNA"/>
</dbReference>